<dbReference type="InterPro" id="IPR000626">
    <property type="entry name" value="Ubiquitin-like_dom"/>
</dbReference>
<reference evidence="2" key="1">
    <citation type="submission" date="2022-06" db="EMBL/GenBank/DDBJ databases">
        <title>Uncovering the hologenomic basis of an extraordinary plant invasion.</title>
        <authorList>
            <person name="Bieker V.C."/>
            <person name="Martin M.D."/>
            <person name="Gilbert T."/>
            <person name="Hodgins K."/>
            <person name="Battlay P."/>
            <person name="Petersen B."/>
            <person name="Wilson J."/>
        </authorList>
    </citation>
    <scope>NUCLEOTIDE SEQUENCE</scope>
    <source>
        <strain evidence="2">AA19_3_7</strain>
        <tissue evidence="2">Leaf</tissue>
    </source>
</reference>
<evidence type="ECO:0000313" key="2">
    <source>
        <dbReference type="EMBL" id="KAI7744019.1"/>
    </source>
</evidence>
<accession>A0AAD5CNV9</accession>
<dbReference type="PANTHER" id="PTHR10562">
    <property type="entry name" value="SMALL UBIQUITIN-RELATED MODIFIER"/>
    <property type="match status" value="1"/>
</dbReference>
<keyword evidence="3" id="KW-1185">Reference proteome</keyword>
<dbReference type="PROSITE" id="PS50053">
    <property type="entry name" value="UBIQUITIN_2"/>
    <property type="match status" value="1"/>
</dbReference>
<proteinExistence type="predicted"/>
<dbReference type="Pfam" id="PF11976">
    <property type="entry name" value="Rad60-SLD"/>
    <property type="match status" value="1"/>
</dbReference>
<dbReference type="SMART" id="SM00213">
    <property type="entry name" value="UBQ"/>
    <property type="match status" value="1"/>
</dbReference>
<dbReference type="InterPro" id="IPR029071">
    <property type="entry name" value="Ubiquitin-like_domsf"/>
</dbReference>
<evidence type="ECO:0000259" key="1">
    <source>
        <dbReference type="PROSITE" id="PS50053"/>
    </source>
</evidence>
<dbReference type="CDD" id="cd16116">
    <property type="entry name" value="Ubl_Smt3_like"/>
    <property type="match status" value="1"/>
</dbReference>
<protein>
    <recommendedName>
        <fullName evidence="1">Ubiquitin-like domain-containing protein</fullName>
    </recommendedName>
</protein>
<organism evidence="2 3">
    <name type="scientific">Ambrosia artemisiifolia</name>
    <name type="common">Common ragweed</name>
    <dbReference type="NCBI Taxonomy" id="4212"/>
    <lineage>
        <taxon>Eukaryota</taxon>
        <taxon>Viridiplantae</taxon>
        <taxon>Streptophyta</taxon>
        <taxon>Embryophyta</taxon>
        <taxon>Tracheophyta</taxon>
        <taxon>Spermatophyta</taxon>
        <taxon>Magnoliopsida</taxon>
        <taxon>eudicotyledons</taxon>
        <taxon>Gunneridae</taxon>
        <taxon>Pentapetalae</taxon>
        <taxon>asterids</taxon>
        <taxon>campanulids</taxon>
        <taxon>Asterales</taxon>
        <taxon>Asteraceae</taxon>
        <taxon>Asteroideae</taxon>
        <taxon>Heliantheae alliance</taxon>
        <taxon>Heliantheae</taxon>
        <taxon>Ambrosia</taxon>
    </lineage>
</organism>
<dbReference type="EMBL" id="JAMZMK010007608">
    <property type="protein sequence ID" value="KAI7744019.1"/>
    <property type="molecule type" value="Genomic_DNA"/>
</dbReference>
<dbReference type="Gene3D" id="3.10.20.90">
    <property type="entry name" value="Phosphatidylinositol 3-kinase Catalytic Subunit, Chain A, domain 1"/>
    <property type="match status" value="1"/>
</dbReference>
<feature type="domain" description="Ubiquitin-like" evidence="1">
    <location>
        <begin position="329"/>
        <end position="405"/>
    </location>
</feature>
<gene>
    <name evidence="2" type="ORF">M8C21_019610</name>
</gene>
<sequence>MEDGDEIDAILDLQIGGRYDGGVMALVLMEHRPTLLAKALGAEIDVDVSIVPKIMAMPPLAWSAFEEAALARAWIDVSEYGDTGKSGAFWRRVSNHFHTIMQREECRAHHQLNSKWRDLRPKLMRFNIIYNNLYDHRDLDEVGLVKTANDHYWWQNNDMFFHMAAWRVIKDHPDFFSETGVNTPTRPPLGSGLVTREGQVGDGPWRSLTGDSNWTTIRGKTEDFVDLGEEENDQDVDKQSHDLWSIYVSRGRVMCNSTSICCFDKLVPCSLSKGYISWTYCYKLRYIIVMKFEDFKLVLTGRIERGFSAMKIFKNRLRNKIMSAGDQGVQINLKVKAECGNEVFFKMKRSTLLKRLINTYCDVQSIELNSVAFLFDGRRLLGDHTPHQLEMEDGDAIDAMLHLTG</sequence>
<evidence type="ECO:0000313" key="3">
    <source>
        <dbReference type="Proteomes" id="UP001206925"/>
    </source>
</evidence>
<dbReference type="AlphaFoldDB" id="A0AAD5CNV9"/>
<feature type="non-terminal residue" evidence="2">
    <location>
        <position position="405"/>
    </location>
</feature>
<name>A0AAD5CNV9_AMBAR</name>
<dbReference type="SUPFAM" id="SSF54236">
    <property type="entry name" value="Ubiquitin-like"/>
    <property type="match status" value="1"/>
</dbReference>
<dbReference type="InterPro" id="IPR022617">
    <property type="entry name" value="Rad60/SUMO-like_dom"/>
</dbReference>
<comment type="caution">
    <text evidence="2">The sequence shown here is derived from an EMBL/GenBank/DDBJ whole genome shotgun (WGS) entry which is preliminary data.</text>
</comment>
<dbReference type="Proteomes" id="UP001206925">
    <property type="component" value="Unassembled WGS sequence"/>
</dbReference>